<dbReference type="Pfam" id="PF07463">
    <property type="entry name" value="NUMOD4"/>
    <property type="match status" value="1"/>
</dbReference>
<organism evidence="2">
    <name type="scientific">Siphoviridae sp. ctKyp3</name>
    <dbReference type="NCBI Taxonomy" id="2825447"/>
    <lineage>
        <taxon>Viruses</taxon>
        <taxon>Duplodnaviria</taxon>
        <taxon>Heunggongvirae</taxon>
        <taxon>Uroviricota</taxon>
        <taxon>Caudoviricetes</taxon>
    </lineage>
</organism>
<keyword evidence="2" id="KW-0378">Hydrolase</keyword>
<dbReference type="InterPro" id="IPR044925">
    <property type="entry name" value="His-Me_finger_sf"/>
</dbReference>
<dbReference type="GO" id="GO:0016788">
    <property type="term" value="F:hydrolase activity, acting on ester bonds"/>
    <property type="evidence" value="ECO:0007669"/>
    <property type="project" value="InterPro"/>
</dbReference>
<evidence type="ECO:0000259" key="1">
    <source>
        <dbReference type="SMART" id="SM00507"/>
    </source>
</evidence>
<feature type="domain" description="HNH nuclease" evidence="1">
    <location>
        <begin position="166"/>
        <end position="214"/>
    </location>
</feature>
<dbReference type="InterPro" id="IPR010902">
    <property type="entry name" value="NUMOD4"/>
</dbReference>
<dbReference type="Pfam" id="PF07852">
    <property type="entry name" value="DUF1642"/>
    <property type="match status" value="1"/>
</dbReference>
<keyword evidence="2" id="KW-0255">Endonuclease</keyword>
<keyword evidence="2" id="KW-0540">Nuclease</keyword>
<reference evidence="2" key="1">
    <citation type="journal article" date="2021" name="Proc. Natl. Acad. Sci. U.S.A.">
        <title>A Catalog of Tens of Thousands of Viruses from Human Metagenomes Reveals Hidden Associations with Chronic Diseases.</title>
        <authorList>
            <person name="Tisza M.J."/>
            <person name="Buck C.B."/>
        </authorList>
    </citation>
    <scope>NUCLEOTIDE SEQUENCE</scope>
    <source>
        <strain evidence="2">CtKyp3</strain>
    </source>
</reference>
<accession>A0A8S5QBW0</accession>
<dbReference type="EMBL" id="BK015620">
    <property type="protein sequence ID" value="DAE16305.1"/>
    <property type="molecule type" value="Genomic_DNA"/>
</dbReference>
<protein>
    <submittedName>
        <fullName evidence="2">Homing endonuclease</fullName>
    </submittedName>
</protein>
<dbReference type="GO" id="GO:0004519">
    <property type="term" value="F:endonuclease activity"/>
    <property type="evidence" value="ECO:0007669"/>
    <property type="project" value="UniProtKB-KW"/>
</dbReference>
<evidence type="ECO:0000313" key="2">
    <source>
        <dbReference type="EMBL" id="DAE16305.1"/>
    </source>
</evidence>
<proteinExistence type="predicted"/>
<dbReference type="Gene3D" id="3.90.75.20">
    <property type="match status" value="1"/>
</dbReference>
<name>A0A8S5QBW0_9CAUD</name>
<dbReference type="SUPFAM" id="SSF54060">
    <property type="entry name" value="His-Me finger endonucleases"/>
    <property type="match status" value="1"/>
</dbReference>
<dbReference type="Pfam" id="PF13392">
    <property type="entry name" value="HNH_3"/>
    <property type="match status" value="1"/>
</dbReference>
<dbReference type="InterPro" id="IPR012865">
    <property type="entry name" value="DUF1642"/>
</dbReference>
<sequence>MKLKELIKEFEEIGIHGLNMFGTVVKGIPTETAINLIKQLEESQPVKVPQCVADVIEGAREQSPELEDALHYAWGNGTKEFTEWYNKKSNRDLFARAWLDGYRVLETEEEWKSIIGFCNEVSNLGRVRSTTHVSRNGKTYQGKILKPIITKSGYVNVCLITGNDETRVTKRVHRLVAEAFCDNPEDKDEINHKDGNKENNRAENLEWVTRSENEQHAYDNNLVKVLKGSEKPCAKLNEEDIRNIRKEYENGCLQIELAERYGVARQTISSIVNRKAWTHVQ</sequence>
<dbReference type="InterPro" id="IPR003615">
    <property type="entry name" value="HNH_nuc"/>
</dbReference>
<dbReference type="SMART" id="SM00507">
    <property type="entry name" value="HNHc"/>
    <property type="match status" value="1"/>
</dbReference>